<name>A0A075GRZ7_9EURY</name>
<dbReference type="PANTHER" id="PTHR21227">
    <property type="entry name" value="TRNA-SPLICING ENDONUCLEASE SUBUNIT SEN2"/>
    <property type="match status" value="1"/>
</dbReference>
<dbReference type="EC" id="4.6.1.16" evidence="2"/>
<dbReference type="Pfam" id="PF01974">
    <property type="entry name" value="tRNA_int_endo"/>
    <property type="match status" value="1"/>
</dbReference>
<dbReference type="Gene3D" id="3.40.1350.10">
    <property type="match status" value="1"/>
</dbReference>
<accession>A0A075GRZ7</accession>
<dbReference type="GO" id="GO:0005737">
    <property type="term" value="C:cytoplasm"/>
    <property type="evidence" value="ECO:0007669"/>
    <property type="project" value="TreeGrafter"/>
</dbReference>
<organism evidence="2">
    <name type="scientific">uncultured marine group II/III euryarchaeote KM3_195_B08</name>
    <dbReference type="NCBI Taxonomy" id="1457970"/>
    <lineage>
        <taxon>Archaea</taxon>
        <taxon>Methanobacteriati</taxon>
        <taxon>Methanobacteriota</taxon>
        <taxon>environmental samples</taxon>
    </lineage>
</organism>
<dbReference type="GO" id="GO:0006388">
    <property type="term" value="P:tRNA splicing, via endonucleolytic cleavage and ligation"/>
    <property type="evidence" value="ECO:0007669"/>
    <property type="project" value="InterPro"/>
</dbReference>
<dbReference type="InterPro" id="IPR036167">
    <property type="entry name" value="tRNA_intron_Endo_cat-like_sf"/>
</dbReference>
<reference evidence="2" key="1">
    <citation type="journal article" date="2014" name="Genome Biol. Evol.">
        <title>Pangenome evidence for extensive interdomain horizontal transfer affecting lineage core and shell genes in uncultured planktonic thaumarchaeota and euryarchaeota.</title>
        <authorList>
            <person name="Deschamps P."/>
            <person name="Zivanovic Y."/>
            <person name="Moreira D."/>
            <person name="Rodriguez-Valera F."/>
            <person name="Lopez-Garcia P."/>
        </authorList>
    </citation>
    <scope>NUCLEOTIDE SEQUENCE</scope>
</reference>
<protein>
    <submittedName>
        <fullName evidence="2">tRNA-splicing endonuclease subunit alpha</fullName>
        <ecNumber evidence="2">4.6.1.16</ecNumber>
    </submittedName>
</protein>
<dbReference type="AlphaFoldDB" id="A0A075GRZ7"/>
<keyword evidence="2" id="KW-0255">Endonuclease</keyword>
<evidence type="ECO:0000313" key="2">
    <source>
        <dbReference type="EMBL" id="AIF06766.1"/>
    </source>
</evidence>
<dbReference type="InterPro" id="IPR011856">
    <property type="entry name" value="tRNA_endonuc-like_dom_sf"/>
</dbReference>
<dbReference type="InterPro" id="IPR006677">
    <property type="entry name" value="tRNA_intron_Endonuc_cat-like"/>
</dbReference>
<evidence type="ECO:0000259" key="1">
    <source>
        <dbReference type="Pfam" id="PF01974"/>
    </source>
</evidence>
<proteinExistence type="predicted"/>
<keyword evidence="2" id="KW-0456">Lyase</keyword>
<dbReference type="GO" id="GO:0003676">
    <property type="term" value="F:nucleic acid binding"/>
    <property type="evidence" value="ECO:0007669"/>
    <property type="project" value="InterPro"/>
</dbReference>
<dbReference type="GO" id="GO:0000213">
    <property type="term" value="F:tRNA-intron lyase activity"/>
    <property type="evidence" value="ECO:0007669"/>
    <property type="project" value="UniProtKB-EC"/>
</dbReference>
<dbReference type="InterPro" id="IPR006676">
    <property type="entry name" value="tRNA_splic"/>
</dbReference>
<dbReference type="CDD" id="cd22363">
    <property type="entry name" value="tRNA-intron_lyase_C"/>
    <property type="match status" value="1"/>
</dbReference>
<sequence length="390" mass="46012">MIKLEYNKKKCKFLVKEPEDITSLVKGFYGDLKRGVISIYPEEVLYLMDIRNGRCYDKNGNSYLFNDVAALFTKKDKFFARYMTYKDWRDRGLIARYASEVGEDYGRSVVKKYKYKEFTPDAYSINGVFFPDDMITTIDDEKSGKELYERYWIGQFGTYKAHHRGKIGKLDIYETIFMLKHGGLRLKNSNLKKVIKIADDRIKYFSDLYSVYEEWRRSGYVTKSGFKFGTHFRIYAPGASPVLKEKWIHSKHVVHVFSRRNKMLISEWARAIRVAHSVRKTFILAIPGKELKSKINPKKLNVDFLLYHRKKGGIETPKDGKPKYFMFSLSEDEYLGGEQLAKALRECREFGLEMLMAIADRESSVTYYKIRRISLTNSKYEYFEIEWEQP</sequence>
<dbReference type="SUPFAM" id="SSF53032">
    <property type="entry name" value="tRNA-intron endonuclease catalytic domain-like"/>
    <property type="match status" value="2"/>
</dbReference>
<dbReference type="EMBL" id="KF900780">
    <property type="protein sequence ID" value="AIF06766.1"/>
    <property type="molecule type" value="Genomic_DNA"/>
</dbReference>
<dbReference type="PANTHER" id="PTHR21227:SF0">
    <property type="entry name" value="TRNA-SPLICING ENDONUCLEASE SUBUNIT SEN2"/>
    <property type="match status" value="1"/>
</dbReference>
<keyword evidence="2" id="KW-0378">Hydrolase</keyword>
<dbReference type="Gene3D" id="3.40.1170.20">
    <property type="entry name" value="tRNA intron endonuclease, N-terminal domain"/>
    <property type="match status" value="1"/>
</dbReference>
<feature type="domain" description="tRNA intron endonuclease catalytic" evidence="1">
    <location>
        <begin position="205"/>
        <end position="288"/>
    </location>
</feature>
<keyword evidence="2" id="KW-0540">Nuclease</keyword>
<dbReference type="Gene3D" id="3.40.1350.150">
    <property type="match status" value="1"/>
</dbReference>
<dbReference type="NCBIfam" id="TIGR00324">
    <property type="entry name" value="endA"/>
    <property type="match status" value="1"/>
</dbReference>